<feature type="chain" id="PRO_5013039067" description="Transmembrane protein" evidence="1">
    <location>
        <begin position="24"/>
        <end position="81"/>
    </location>
</feature>
<keyword evidence="3" id="KW-1185">Reference proteome</keyword>
<evidence type="ECO:0008006" key="4">
    <source>
        <dbReference type="Google" id="ProtNLM"/>
    </source>
</evidence>
<keyword evidence="1" id="KW-0732">Signal</keyword>
<dbReference type="VEuPathDB" id="ToxoDB:CSUI_010957"/>
<evidence type="ECO:0000256" key="1">
    <source>
        <dbReference type="SAM" id="SignalP"/>
    </source>
</evidence>
<evidence type="ECO:0000313" key="3">
    <source>
        <dbReference type="Proteomes" id="UP000221165"/>
    </source>
</evidence>
<comment type="caution">
    <text evidence="2">The sequence shown here is derived from an EMBL/GenBank/DDBJ whole genome shotgun (WGS) entry which is preliminary data.</text>
</comment>
<reference evidence="2 3" key="1">
    <citation type="journal article" date="2017" name="Int. J. Parasitol.">
        <title>The genome of the protozoan parasite Cystoisospora suis and a reverse vaccinology approach to identify vaccine candidates.</title>
        <authorList>
            <person name="Palmieri N."/>
            <person name="Shrestha A."/>
            <person name="Ruttkowski B."/>
            <person name="Beck T."/>
            <person name="Vogl C."/>
            <person name="Tomley F."/>
            <person name="Blake D.P."/>
            <person name="Joachim A."/>
        </authorList>
    </citation>
    <scope>NUCLEOTIDE SEQUENCE [LARGE SCALE GENOMIC DNA]</scope>
    <source>
        <strain evidence="2 3">Wien I</strain>
    </source>
</reference>
<proteinExistence type="predicted"/>
<name>A0A2C6J862_9APIC</name>
<sequence>MKREWFFFLFSFILVCLINMVDSINPSIRNGRLPGLKRKRKKKISLRDFPSLLPLVRLSKSTARVSVCTAERRRELLLSYR</sequence>
<dbReference type="Proteomes" id="UP000221165">
    <property type="component" value="Unassembled WGS sequence"/>
</dbReference>
<gene>
    <name evidence="2" type="ORF">CSUI_010957</name>
</gene>
<dbReference type="RefSeq" id="XP_067916965.1">
    <property type="nucleotide sequence ID" value="XM_068071058.1"/>
</dbReference>
<feature type="signal peptide" evidence="1">
    <location>
        <begin position="1"/>
        <end position="23"/>
    </location>
</feature>
<accession>A0A2C6J862</accession>
<protein>
    <recommendedName>
        <fullName evidence="4">Transmembrane protein</fullName>
    </recommendedName>
</protein>
<organism evidence="2 3">
    <name type="scientific">Cystoisospora suis</name>
    <dbReference type="NCBI Taxonomy" id="483139"/>
    <lineage>
        <taxon>Eukaryota</taxon>
        <taxon>Sar</taxon>
        <taxon>Alveolata</taxon>
        <taxon>Apicomplexa</taxon>
        <taxon>Conoidasida</taxon>
        <taxon>Coccidia</taxon>
        <taxon>Eucoccidiorida</taxon>
        <taxon>Eimeriorina</taxon>
        <taxon>Sarcocystidae</taxon>
        <taxon>Cystoisospora</taxon>
    </lineage>
</organism>
<evidence type="ECO:0000313" key="2">
    <source>
        <dbReference type="EMBL" id="PHJ15231.1"/>
    </source>
</evidence>
<dbReference type="GeneID" id="94434269"/>
<dbReference type="AlphaFoldDB" id="A0A2C6J862"/>
<dbReference type="EMBL" id="MIGC01009021">
    <property type="protein sequence ID" value="PHJ15231.1"/>
    <property type="molecule type" value="Genomic_DNA"/>
</dbReference>